<gene>
    <name evidence="1" type="ORF">DC041_0002508</name>
</gene>
<evidence type="ECO:0000313" key="2">
    <source>
        <dbReference type="Proteomes" id="UP000290809"/>
    </source>
</evidence>
<comment type="caution">
    <text evidence="1">The sequence shown here is derived from an EMBL/GenBank/DDBJ whole genome shotgun (WGS) entry which is preliminary data.</text>
</comment>
<organism evidence="1 2">
    <name type="scientific">Schistosoma bovis</name>
    <name type="common">Blood fluke</name>
    <dbReference type="NCBI Taxonomy" id="6184"/>
    <lineage>
        <taxon>Eukaryota</taxon>
        <taxon>Metazoa</taxon>
        <taxon>Spiralia</taxon>
        <taxon>Lophotrochozoa</taxon>
        <taxon>Platyhelminthes</taxon>
        <taxon>Trematoda</taxon>
        <taxon>Digenea</taxon>
        <taxon>Strigeidida</taxon>
        <taxon>Schistosomatoidea</taxon>
        <taxon>Schistosomatidae</taxon>
        <taxon>Schistosoma</taxon>
    </lineage>
</organism>
<dbReference type="Proteomes" id="UP000290809">
    <property type="component" value="Unassembled WGS sequence"/>
</dbReference>
<accession>A0A430PXD1</accession>
<dbReference type="AlphaFoldDB" id="A0A430PXD1"/>
<proteinExistence type="predicted"/>
<dbReference type="EMBL" id="QMKO01004534">
    <property type="protein sequence ID" value="RTG80097.1"/>
    <property type="molecule type" value="Genomic_DNA"/>
</dbReference>
<evidence type="ECO:0000313" key="1">
    <source>
        <dbReference type="EMBL" id="RTG80097.1"/>
    </source>
</evidence>
<keyword evidence="2" id="KW-1185">Reference proteome</keyword>
<protein>
    <submittedName>
        <fullName evidence="1">Uncharacterized protein</fullName>
    </submittedName>
</protein>
<reference evidence="1 2" key="1">
    <citation type="journal article" date="2019" name="PLoS Pathog.">
        <title>Genome sequence of the bovine parasite Schistosoma bovis Tanzania.</title>
        <authorList>
            <person name="Oey H."/>
            <person name="Zakrzewski M."/>
            <person name="Gobert G."/>
            <person name="Gravermann K."/>
            <person name="Stoye J."/>
            <person name="Jones M."/>
            <person name="Mcmanus D."/>
            <person name="Krause L."/>
        </authorList>
    </citation>
    <scope>NUCLEOTIDE SEQUENCE [LARGE SCALE GENOMIC DNA]</scope>
    <source>
        <strain evidence="1 2">TAN1997</strain>
    </source>
</reference>
<sequence length="39" mass="4408">MASMMNVSINMAMQSMALLLQSLRSSYYSCIGWGKRSFL</sequence>
<name>A0A430PXD1_SCHBO</name>